<dbReference type="GO" id="GO:0016301">
    <property type="term" value="F:kinase activity"/>
    <property type="evidence" value="ECO:0007669"/>
    <property type="project" value="UniProtKB-KW"/>
</dbReference>
<dbReference type="STRING" id="1081108.A0A162IVQ4"/>
<dbReference type="Proteomes" id="UP000076881">
    <property type="component" value="Unassembled WGS sequence"/>
</dbReference>
<dbReference type="Gene3D" id="3.90.1200.10">
    <property type="match status" value="1"/>
</dbReference>
<reference evidence="2 3" key="1">
    <citation type="journal article" date="2016" name="Genome Biol. Evol.">
        <title>Divergent and convergent evolution of fungal pathogenicity.</title>
        <authorList>
            <person name="Shang Y."/>
            <person name="Xiao G."/>
            <person name="Zheng P."/>
            <person name="Cen K."/>
            <person name="Zhan S."/>
            <person name="Wang C."/>
        </authorList>
    </citation>
    <scope>NUCLEOTIDE SEQUENCE [LARGE SCALE GENOMIC DNA]</scope>
    <source>
        <strain evidence="2 3">RCEF 1005</strain>
    </source>
</reference>
<dbReference type="CDD" id="cd05120">
    <property type="entry name" value="APH_ChoK_like"/>
    <property type="match status" value="1"/>
</dbReference>
<keyword evidence="2" id="KW-0808">Transferase</keyword>
<comment type="caution">
    <text evidence="2">The sequence shown here is derived from an EMBL/GenBank/DDBJ whole genome shotgun (WGS) entry which is preliminary data.</text>
</comment>
<evidence type="ECO:0000313" key="2">
    <source>
        <dbReference type="EMBL" id="OAA78795.1"/>
    </source>
</evidence>
<dbReference type="PANTHER" id="PTHR21310">
    <property type="entry name" value="AMINOGLYCOSIDE PHOSPHOTRANSFERASE-RELATED-RELATED"/>
    <property type="match status" value="1"/>
</dbReference>
<dbReference type="InterPro" id="IPR002575">
    <property type="entry name" value="Aminoglycoside_PTrfase"/>
</dbReference>
<gene>
    <name evidence="2" type="ORF">LEL_02281</name>
</gene>
<dbReference type="AlphaFoldDB" id="A0A162IVQ4"/>
<evidence type="ECO:0000259" key="1">
    <source>
        <dbReference type="Pfam" id="PF01636"/>
    </source>
</evidence>
<evidence type="ECO:0000313" key="3">
    <source>
        <dbReference type="Proteomes" id="UP000076881"/>
    </source>
</evidence>
<sequence length="560" mass="63098">MSLLADRAKTIIASSKLSPVEKNILDQTFLVASCDAETAACEILRRVEQDGVPLEEALRGLKHDWYRILELLSERVKIDGDLQQKLFLRENGQCCLTGAVPPGTKAQPLHIISPALHKLWLNQQDHNSVLSCLEAFITPKNADTLRQILGDASLRSQLENAMLLSPTVGQAFWKRDIWLAESTKTSKFDQAHEAFQRQEQHYAVIGFASEDDPLGDDIGDGVQLFECSMVSDNSDLLPVPNPVLLKIHTCFAKATEANDIDREVAKPWPPALSHLYWNRRWQLRFRQAWHFVPAFIRRWGYRQLIYRGQQSTISEIVYSLPLGLYAKFCGDADGEPAALKLLETYSPSVPSPLFVDLMPLVANGKPWLIMTGLPGQRVDEVIHRMSYPERHQLADDLGAAMSAYRKIPNKSKFLVASASGGRLQDPRASSNGCGPYQSEAQFNKQIARGCIENLAHEFPQAHSQEHLIAFTHADLFPSNILVDAGRLSGIVDWQFAGFYPAYWEYTKAMRSVRHAEHYQAIFRRIFGAEFEEELEVEEYLSGYFPIWGPKEPVPEEGGPL</sequence>
<keyword evidence="3" id="KW-1185">Reference proteome</keyword>
<dbReference type="EMBL" id="AZHF01000002">
    <property type="protein sequence ID" value="OAA78795.1"/>
    <property type="molecule type" value="Genomic_DNA"/>
</dbReference>
<name>A0A162IVQ4_CORDF</name>
<protein>
    <submittedName>
        <fullName evidence="2">Protein kinase-like domain protein</fullName>
    </submittedName>
</protein>
<dbReference type="InterPro" id="IPR051678">
    <property type="entry name" value="AGP_Transferase"/>
</dbReference>
<dbReference type="Pfam" id="PF01636">
    <property type="entry name" value="APH"/>
    <property type="match status" value="1"/>
</dbReference>
<proteinExistence type="predicted"/>
<feature type="domain" description="Aminoglycoside phosphotransferase" evidence="1">
    <location>
        <begin position="334"/>
        <end position="516"/>
    </location>
</feature>
<dbReference type="PANTHER" id="PTHR21310:SF58">
    <property type="entry name" value="AMINOGLYCOSIDE PHOSPHOTRANSFERASE DOMAIN-CONTAINING PROTEIN"/>
    <property type="match status" value="1"/>
</dbReference>
<keyword evidence="2" id="KW-0418">Kinase</keyword>
<accession>A0A162IVQ4</accession>
<organism evidence="2 3">
    <name type="scientific">Akanthomyces lecanii RCEF 1005</name>
    <dbReference type="NCBI Taxonomy" id="1081108"/>
    <lineage>
        <taxon>Eukaryota</taxon>
        <taxon>Fungi</taxon>
        <taxon>Dikarya</taxon>
        <taxon>Ascomycota</taxon>
        <taxon>Pezizomycotina</taxon>
        <taxon>Sordariomycetes</taxon>
        <taxon>Hypocreomycetidae</taxon>
        <taxon>Hypocreales</taxon>
        <taxon>Cordycipitaceae</taxon>
        <taxon>Akanthomyces</taxon>
        <taxon>Cordyceps confragosa</taxon>
    </lineage>
</organism>
<dbReference type="InterPro" id="IPR011009">
    <property type="entry name" value="Kinase-like_dom_sf"/>
</dbReference>
<dbReference type="SUPFAM" id="SSF56112">
    <property type="entry name" value="Protein kinase-like (PK-like)"/>
    <property type="match status" value="1"/>
</dbReference>
<dbReference type="OrthoDB" id="2906425at2759"/>